<dbReference type="GO" id="GO:0005739">
    <property type="term" value="C:mitochondrion"/>
    <property type="evidence" value="ECO:0007669"/>
    <property type="project" value="TreeGrafter"/>
</dbReference>
<evidence type="ECO:0000313" key="5">
    <source>
        <dbReference type="EMBL" id="CAE0275634.1"/>
    </source>
</evidence>
<reference evidence="5" key="1">
    <citation type="submission" date="2021-01" db="EMBL/GenBank/DDBJ databases">
        <authorList>
            <person name="Corre E."/>
            <person name="Pelletier E."/>
            <person name="Niang G."/>
            <person name="Scheremetjew M."/>
            <person name="Finn R."/>
            <person name="Kale V."/>
            <person name="Holt S."/>
            <person name="Cochrane G."/>
            <person name="Meng A."/>
            <person name="Brown T."/>
            <person name="Cohen L."/>
        </authorList>
    </citation>
    <scope>NUCLEOTIDE SEQUENCE</scope>
    <source>
        <strain evidence="5">CCAP 955/1</strain>
    </source>
</reference>
<evidence type="ECO:0000256" key="3">
    <source>
        <dbReference type="ARBA" id="ARBA00022989"/>
    </source>
</evidence>
<dbReference type="PANTHER" id="PTHR21706:SF15">
    <property type="entry name" value="TRANSMEMBRANE PROTEIN 65"/>
    <property type="match status" value="1"/>
</dbReference>
<keyword evidence="3" id="KW-1133">Transmembrane helix</keyword>
<proteinExistence type="predicted"/>
<keyword evidence="2" id="KW-0812">Transmembrane</keyword>
<name>A0A7S3GTW1_9STRA</name>
<dbReference type="AlphaFoldDB" id="A0A7S3GTW1"/>
<protein>
    <submittedName>
        <fullName evidence="5">Uncharacterized protein</fullName>
    </submittedName>
</protein>
<evidence type="ECO:0000256" key="2">
    <source>
        <dbReference type="ARBA" id="ARBA00022692"/>
    </source>
</evidence>
<dbReference type="GO" id="GO:0016020">
    <property type="term" value="C:membrane"/>
    <property type="evidence" value="ECO:0007669"/>
    <property type="project" value="UniProtKB-SubCell"/>
</dbReference>
<accession>A0A7S3GTW1</accession>
<keyword evidence="4" id="KW-0472">Membrane</keyword>
<dbReference type="PANTHER" id="PTHR21706">
    <property type="entry name" value="TRANSMEMBRANE PROTEIN 65"/>
    <property type="match status" value="1"/>
</dbReference>
<dbReference type="Pfam" id="PF10507">
    <property type="entry name" value="TMEM65"/>
    <property type="match status" value="1"/>
</dbReference>
<dbReference type="EMBL" id="HBIC01008939">
    <property type="protein sequence ID" value="CAE0275634.1"/>
    <property type="molecule type" value="Transcribed_RNA"/>
</dbReference>
<sequence length="105" mass="10857">MTQVGSTIDSVLGQSLGISAITAATIGLFCSDSCGVLFGGTIENFAQKMGLPSAGLSGKQLELQQVKKWGTLGRLIGVQCGVLLGATTLLLQKSDKNKEEQKEAA</sequence>
<comment type="subcellular location">
    <subcellularLocation>
        <location evidence="1">Membrane</location>
        <topology evidence="1">Multi-pass membrane protein</topology>
    </subcellularLocation>
</comment>
<evidence type="ECO:0000256" key="4">
    <source>
        <dbReference type="ARBA" id="ARBA00023136"/>
    </source>
</evidence>
<organism evidence="5">
    <name type="scientific">Spumella elongata</name>
    <dbReference type="NCBI Taxonomy" id="89044"/>
    <lineage>
        <taxon>Eukaryota</taxon>
        <taxon>Sar</taxon>
        <taxon>Stramenopiles</taxon>
        <taxon>Ochrophyta</taxon>
        <taxon>Chrysophyceae</taxon>
        <taxon>Chromulinales</taxon>
        <taxon>Chromulinaceae</taxon>
        <taxon>Spumella</taxon>
    </lineage>
</organism>
<evidence type="ECO:0000256" key="1">
    <source>
        <dbReference type="ARBA" id="ARBA00004141"/>
    </source>
</evidence>
<gene>
    <name evidence="5" type="ORF">SELO1098_LOCUS4462</name>
</gene>
<dbReference type="InterPro" id="IPR019537">
    <property type="entry name" value="TMEM65"/>
</dbReference>